<organism evidence="1 2">
    <name type="scientific">Pristionchus pacificus</name>
    <name type="common">Parasitic nematode worm</name>
    <dbReference type="NCBI Taxonomy" id="54126"/>
    <lineage>
        <taxon>Eukaryota</taxon>
        <taxon>Metazoa</taxon>
        <taxon>Ecdysozoa</taxon>
        <taxon>Nematoda</taxon>
        <taxon>Chromadorea</taxon>
        <taxon>Rhabditida</taxon>
        <taxon>Rhabditina</taxon>
        <taxon>Diplogasteromorpha</taxon>
        <taxon>Diplogasteroidea</taxon>
        <taxon>Neodiplogasteridae</taxon>
        <taxon>Pristionchus</taxon>
    </lineage>
</organism>
<evidence type="ECO:0000313" key="1">
    <source>
        <dbReference type="EnsemblMetazoa" id="PPA19277.1"/>
    </source>
</evidence>
<evidence type="ECO:0000313" key="2">
    <source>
        <dbReference type="Proteomes" id="UP000005239"/>
    </source>
</evidence>
<accession>A0A8R1YF18</accession>
<name>A0A454XXE6_PRIPA</name>
<proteinExistence type="predicted"/>
<accession>A0A454XXE6</accession>
<sequence length="303" mass="35160">MYFVLELVLIQIEIRRSRTVCEHVSTLPIVTSFDNVLGGCLSTNNNYHNNHYYRAIDDYHYSEFEYVYINCFNDNNNSAVDYDDNWKLVFNNHNYRAVDYYDNGRFDYLNVDNFHYSKPGRFHYDYNKSSRGKIETELQQQPDFQSLRLMFDIAATAAQLWNVNFYYNWFFGTHAFCADTLCTDAIKANGIGYDMNFGKGVVGKAVSEASIAAVRTACPIGSANLRNLGFEKSGKHYVHNLNGVGLKQGWVSTVNGACGAKVPIKRWKSRFTDDMMYTVNLEWNMWYQGMIQDNGQVLFYMWE</sequence>
<dbReference type="PANTHER" id="PTHR31507:SF3">
    <property type="entry name" value="TIL DOMAIN-CONTAINING PROTEIN"/>
    <property type="match status" value="1"/>
</dbReference>
<dbReference type="PANTHER" id="PTHR31507">
    <property type="entry name" value="PROTEIN CBG15923"/>
    <property type="match status" value="1"/>
</dbReference>
<keyword evidence="2" id="KW-1185">Reference proteome</keyword>
<gene>
    <name evidence="1" type="primary">WBGene00108831</name>
</gene>
<dbReference type="Proteomes" id="UP000005239">
    <property type="component" value="Unassembled WGS sequence"/>
</dbReference>
<dbReference type="EnsemblMetazoa" id="PPA19277.1">
    <property type="protein sequence ID" value="PPA19277.1"/>
    <property type="gene ID" value="WBGene00108831"/>
</dbReference>
<reference evidence="1" key="2">
    <citation type="submission" date="2022-06" db="UniProtKB">
        <authorList>
            <consortium name="EnsemblMetazoa"/>
        </authorList>
    </citation>
    <scope>IDENTIFICATION</scope>
    <source>
        <strain evidence="1">PS312</strain>
    </source>
</reference>
<protein>
    <submittedName>
        <fullName evidence="1">Uncharacterized protein</fullName>
    </submittedName>
</protein>
<reference evidence="2" key="1">
    <citation type="journal article" date="2008" name="Nat. Genet.">
        <title>The Pristionchus pacificus genome provides a unique perspective on nematode lifestyle and parasitism.</title>
        <authorList>
            <person name="Dieterich C."/>
            <person name="Clifton S.W."/>
            <person name="Schuster L.N."/>
            <person name="Chinwalla A."/>
            <person name="Delehaunty K."/>
            <person name="Dinkelacker I."/>
            <person name="Fulton L."/>
            <person name="Fulton R."/>
            <person name="Godfrey J."/>
            <person name="Minx P."/>
            <person name="Mitreva M."/>
            <person name="Roeseler W."/>
            <person name="Tian H."/>
            <person name="Witte H."/>
            <person name="Yang S.P."/>
            <person name="Wilson R.K."/>
            <person name="Sommer R.J."/>
        </authorList>
    </citation>
    <scope>NUCLEOTIDE SEQUENCE [LARGE SCALE GENOMIC DNA]</scope>
    <source>
        <strain evidence="2">PS312</strain>
    </source>
</reference>
<dbReference type="AlphaFoldDB" id="A0A454XXE6"/>